<dbReference type="RefSeq" id="WP_232877066.1">
    <property type="nucleotide sequence ID" value="NZ_JAJSOJ010000017.1"/>
</dbReference>
<dbReference type="PANTHER" id="PTHR43628:SF1">
    <property type="entry name" value="CHITIN SYNTHASE REGULATORY FACTOR 2-RELATED"/>
    <property type="match status" value="1"/>
</dbReference>
<dbReference type="InterPro" id="IPR006597">
    <property type="entry name" value="Sel1-like"/>
</dbReference>
<dbReference type="InterPro" id="IPR011990">
    <property type="entry name" value="TPR-like_helical_dom_sf"/>
</dbReference>
<feature type="region of interest" description="Disordered" evidence="1">
    <location>
        <begin position="215"/>
        <end position="239"/>
    </location>
</feature>
<dbReference type="Proteomes" id="UP001521074">
    <property type="component" value="Unassembled WGS sequence"/>
</dbReference>
<dbReference type="Pfam" id="PF08238">
    <property type="entry name" value="Sel1"/>
    <property type="match status" value="4"/>
</dbReference>
<dbReference type="SUPFAM" id="SSF81901">
    <property type="entry name" value="HCP-like"/>
    <property type="match status" value="1"/>
</dbReference>
<dbReference type="InterPro" id="IPR052945">
    <property type="entry name" value="Mitotic_Regulator"/>
</dbReference>
<dbReference type="Gene3D" id="1.25.40.10">
    <property type="entry name" value="Tetratricopeptide repeat domain"/>
    <property type="match status" value="1"/>
</dbReference>
<protein>
    <submittedName>
        <fullName evidence="2">Sel1 repeat family protein</fullName>
    </submittedName>
</protein>
<name>A0ABS8VSC2_9PROT</name>
<comment type="caution">
    <text evidence="2">The sequence shown here is derived from an EMBL/GenBank/DDBJ whole genome shotgun (WGS) entry which is preliminary data.</text>
</comment>
<keyword evidence="3" id="KW-1185">Reference proteome</keyword>
<dbReference type="SMART" id="SM00671">
    <property type="entry name" value="SEL1"/>
    <property type="match status" value="4"/>
</dbReference>
<sequence>MDNERSTSALLALGQICLNHGDGERAFGLFEAAARSGSADALNMMGRAYERGWGVRRNPAVAATYFQAAAEKGNGWALFNLADLCLSGEGGEKNPVMAYWLYTEAARKGVAKALNMLGLLHEDGLSGQLAPEDAATFFHAAAMAGDCWGFVNTGRLHLVRNEIKEAAFAFRKALSLGFCDVFLAVKGLLESVPLHPDLRPVLLESERLLHASSCQAQPVSGNGRSDAGASSTAPSDIRF</sequence>
<evidence type="ECO:0000313" key="3">
    <source>
        <dbReference type="Proteomes" id="UP001521074"/>
    </source>
</evidence>
<evidence type="ECO:0000256" key="1">
    <source>
        <dbReference type="SAM" id="MobiDB-lite"/>
    </source>
</evidence>
<organism evidence="2 3">
    <name type="scientific">Acetobacter sicerae</name>
    <dbReference type="NCBI Taxonomy" id="85325"/>
    <lineage>
        <taxon>Bacteria</taxon>
        <taxon>Pseudomonadati</taxon>
        <taxon>Pseudomonadota</taxon>
        <taxon>Alphaproteobacteria</taxon>
        <taxon>Acetobacterales</taxon>
        <taxon>Acetobacteraceae</taxon>
        <taxon>Acetobacter</taxon>
    </lineage>
</organism>
<accession>A0ABS8VSC2</accession>
<proteinExistence type="predicted"/>
<dbReference type="PANTHER" id="PTHR43628">
    <property type="entry name" value="ACTIVATOR OF C KINASE PROTEIN 1-RELATED"/>
    <property type="match status" value="1"/>
</dbReference>
<evidence type="ECO:0000313" key="2">
    <source>
        <dbReference type="EMBL" id="MCE0743505.1"/>
    </source>
</evidence>
<dbReference type="EMBL" id="JAJSOJ010000017">
    <property type="protein sequence ID" value="MCE0743505.1"/>
    <property type="molecule type" value="Genomic_DNA"/>
</dbReference>
<reference evidence="2 3" key="1">
    <citation type="submission" date="2021-12" db="EMBL/GenBank/DDBJ databases">
        <title>Genome sequence of Acetobacter sicerae DmPark20a_162.</title>
        <authorList>
            <person name="Chaston J.M."/>
        </authorList>
    </citation>
    <scope>NUCLEOTIDE SEQUENCE [LARGE SCALE GENOMIC DNA]</scope>
    <source>
        <strain evidence="2 3">DmPark20a_162</strain>
    </source>
</reference>
<gene>
    <name evidence="2" type="ORF">LWC05_06305</name>
</gene>